<dbReference type="EMBL" id="KZ858982">
    <property type="protein sequence ID" value="RDW26267.1"/>
    <property type="molecule type" value="Genomic_DNA"/>
</dbReference>
<dbReference type="InterPro" id="IPR033121">
    <property type="entry name" value="PEPTIDASE_A1"/>
</dbReference>
<keyword evidence="8" id="KW-0325">Glycoprotein</keyword>
<evidence type="ECO:0000256" key="4">
    <source>
        <dbReference type="ARBA" id="ARBA00022729"/>
    </source>
</evidence>
<keyword evidence="4 11" id="KW-0732">Signal</keyword>
<evidence type="ECO:0000256" key="10">
    <source>
        <dbReference type="RuleBase" id="RU000454"/>
    </source>
</evidence>
<dbReference type="PROSITE" id="PS00141">
    <property type="entry name" value="ASP_PROTEASE"/>
    <property type="match status" value="2"/>
</dbReference>
<dbReference type="InterPro" id="IPR001969">
    <property type="entry name" value="Aspartic_peptidase_AS"/>
</dbReference>
<comment type="similarity">
    <text evidence="1 10">Belongs to the peptidase A1 family.</text>
</comment>
<dbReference type="Gene3D" id="2.40.70.10">
    <property type="entry name" value="Acid Proteases"/>
    <property type="match status" value="2"/>
</dbReference>
<dbReference type="InterPro" id="IPR021109">
    <property type="entry name" value="Peptidase_aspartic_dom_sf"/>
</dbReference>
<dbReference type="InterPro" id="IPR033876">
    <property type="entry name" value="SAP-like"/>
</dbReference>
<dbReference type="GO" id="GO:0004190">
    <property type="term" value="F:aspartic-type endopeptidase activity"/>
    <property type="evidence" value="ECO:0007669"/>
    <property type="project" value="UniProtKB-KW"/>
</dbReference>
<dbReference type="PRINTS" id="PR00792">
    <property type="entry name" value="PEPSIN"/>
</dbReference>
<dbReference type="GO" id="GO:0005576">
    <property type="term" value="C:extracellular region"/>
    <property type="evidence" value="ECO:0007669"/>
    <property type="project" value="TreeGrafter"/>
</dbReference>
<keyword evidence="6 10" id="KW-0378">Hydrolase</keyword>
<evidence type="ECO:0000259" key="12">
    <source>
        <dbReference type="PROSITE" id="PS51767"/>
    </source>
</evidence>
<dbReference type="PANTHER" id="PTHR47965">
    <property type="entry name" value="ASPARTYL PROTEASE-RELATED"/>
    <property type="match status" value="1"/>
</dbReference>
<dbReference type="CDD" id="cd05474">
    <property type="entry name" value="SAP_like"/>
    <property type="match status" value="1"/>
</dbReference>
<evidence type="ECO:0000256" key="7">
    <source>
        <dbReference type="ARBA" id="ARBA00023145"/>
    </source>
</evidence>
<feature type="domain" description="Peptidase A1" evidence="12">
    <location>
        <begin position="66"/>
        <end position="402"/>
    </location>
</feature>
<evidence type="ECO:0000256" key="6">
    <source>
        <dbReference type="ARBA" id="ARBA00022801"/>
    </source>
</evidence>
<evidence type="ECO:0000313" key="16">
    <source>
        <dbReference type="Proteomes" id="UP000256601"/>
    </source>
</evidence>
<dbReference type="PROSITE" id="PS51767">
    <property type="entry name" value="PEPTIDASE_A1"/>
    <property type="match status" value="1"/>
</dbReference>
<evidence type="ECO:0000256" key="9">
    <source>
        <dbReference type="PIRSR" id="PIRSR601461-1"/>
    </source>
</evidence>
<evidence type="ECO:0000256" key="8">
    <source>
        <dbReference type="ARBA" id="ARBA00023180"/>
    </source>
</evidence>
<evidence type="ECO:0000256" key="3">
    <source>
        <dbReference type="ARBA" id="ARBA00022685"/>
    </source>
</evidence>
<dbReference type="eggNOG" id="KOG1339">
    <property type="taxonomic scope" value="Eukaryota"/>
</dbReference>
<proteinExistence type="inferred from homology"/>
<feature type="active site" evidence="9">
    <location>
        <position position="270"/>
    </location>
</feature>
<dbReference type="GeneID" id="2910454"/>
<dbReference type="GO" id="GO:0006508">
    <property type="term" value="P:proteolysis"/>
    <property type="evidence" value="ECO:0007669"/>
    <property type="project" value="UniProtKB-KW"/>
</dbReference>
<evidence type="ECO:0000313" key="13">
    <source>
        <dbReference type="EMBL" id="AOW03423.1"/>
    </source>
</evidence>
<dbReference type="SUPFAM" id="SSF50630">
    <property type="entry name" value="Acid proteases"/>
    <property type="match status" value="1"/>
</dbReference>
<dbReference type="PANTHER" id="PTHR47965:SF12">
    <property type="entry name" value="ASPARTIC PROTEINASE 3-RELATED"/>
    <property type="match status" value="1"/>
</dbReference>
<accession>A0A1D8NCR5</accession>
<dbReference type="OMA" id="YWANFTI"/>
<name>A0A1D8NCR5_YARLL</name>
<reference evidence="13 15" key="1">
    <citation type="journal article" date="2016" name="PLoS ONE">
        <title>Sequence Assembly of Yarrowia lipolytica Strain W29/CLIB89 Shows Transposable Element Diversity.</title>
        <authorList>
            <person name="Magnan C."/>
            <person name="Yu J."/>
            <person name="Chang I."/>
            <person name="Jahn E."/>
            <person name="Kanomata Y."/>
            <person name="Wu J."/>
            <person name="Zeller M."/>
            <person name="Oakes M."/>
            <person name="Baldi P."/>
            <person name="Sandmeyer S."/>
        </authorList>
    </citation>
    <scope>NUCLEOTIDE SEQUENCE [LARGE SCALE GENOMIC DNA]</scope>
    <source>
        <strain evidence="13">CLIB89</strain>
        <strain evidence="15">CLIB89(W29)</strain>
    </source>
</reference>
<keyword evidence="5 10" id="KW-0064">Aspartyl protease</keyword>
<evidence type="ECO:0000256" key="1">
    <source>
        <dbReference type="ARBA" id="ARBA00007447"/>
    </source>
</evidence>
<evidence type="ECO:0000313" key="14">
    <source>
        <dbReference type="EMBL" id="RDW26267.1"/>
    </source>
</evidence>
<protein>
    <submittedName>
        <fullName evidence="14">Aspartic peptidase domain-containing protein</fullName>
    </submittedName>
</protein>
<dbReference type="VEuPathDB" id="FungiDB:YALI0_D01331g"/>
<feature type="chain" id="PRO_5033269904" evidence="11">
    <location>
        <begin position="18"/>
        <end position="457"/>
    </location>
</feature>
<dbReference type="GO" id="GO:0009277">
    <property type="term" value="C:fungal-type cell wall"/>
    <property type="evidence" value="ECO:0007669"/>
    <property type="project" value="TreeGrafter"/>
</dbReference>
<dbReference type="Proteomes" id="UP000256601">
    <property type="component" value="Unassembled WGS sequence"/>
</dbReference>
<organism evidence="13 15">
    <name type="scientific">Yarrowia lipolytica</name>
    <name type="common">Candida lipolytica</name>
    <dbReference type="NCBI Taxonomy" id="4952"/>
    <lineage>
        <taxon>Eukaryota</taxon>
        <taxon>Fungi</taxon>
        <taxon>Dikarya</taxon>
        <taxon>Ascomycota</taxon>
        <taxon>Saccharomycotina</taxon>
        <taxon>Dipodascomycetes</taxon>
        <taxon>Dipodascales</taxon>
        <taxon>Dipodascales incertae sedis</taxon>
        <taxon>Yarrowia</taxon>
    </lineage>
</organism>
<dbReference type="KEGG" id="yli:2910454"/>
<keyword evidence="2 10" id="KW-0645">Protease</keyword>
<reference evidence="14 16" key="2">
    <citation type="submission" date="2018-07" db="EMBL/GenBank/DDBJ databases">
        <title>Draft Genome Assemblies for Five Robust Yarrowia lipolytica Strains Exhibiting High Lipid Production and Pentose Sugar Utilization and Sugar Alcohol Secretion from Undetoxified Lignocellulosic Biomass Hydrolysates.</title>
        <authorList>
            <consortium name="DOE Joint Genome Institute"/>
            <person name="Walker C."/>
            <person name="Ryu S."/>
            <person name="Na H."/>
            <person name="Zane M."/>
            <person name="LaButti K."/>
            <person name="Lipzen A."/>
            <person name="Haridas S."/>
            <person name="Barry K."/>
            <person name="Grigoriev I.V."/>
            <person name="Quarterman J."/>
            <person name="Slininger P."/>
            <person name="Dien B."/>
            <person name="Trinh C.T."/>
        </authorList>
    </citation>
    <scope>NUCLEOTIDE SEQUENCE [LARGE SCALE GENOMIC DNA]</scope>
    <source>
        <strain evidence="14 16">YB392</strain>
    </source>
</reference>
<dbReference type="EMBL" id="CP017556">
    <property type="protein sequence ID" value="AOW03423.1"/>
    <property type="molecule type" value="Genomic_DNA"/>
</dbReference>
<gene>
    <name evidence="14" type="ORF">B0I71DRAFT_96979</name>
    <name evidence="13" type="ORF">YALI1_D01515g</name>
</gene>
<evidence type="ECO:0000313" key="15">
    <source>
        <dbReference type="Proteomes" id="UP000182444"/>
    </source>
</evidence>
<sequence>MKFSLVTLTTLCASALAAPTAKKSLKIDFQKQLADSGTTSQDPNQLGGAQGKVPHEVELTNHVVYYLAEVALGTPPQKFQIDIDTGSSDLWVKADGSPGAYSRNSSSTWSHYADNFYIAYGDQTSASGDWATETLGFADAQIPKFIFGEATSATSQPVFGIGYSGIEASIHQPNAFTYDNFPIRLAKEGFVNTPAYSLYLNDFAAKTGSVLFGAVDKSKIDGSLTILPTIKDQTTDSKPKEFLVTLNSIDINVNGTTTNALDKTRHVLLDSGTSLTYLPPQTTRTIAQKFQLLQVSGGWGLTKKQVDALPDTATLDYNLQGAHVGVKVKDLFTLGKNYLNQQLYIEYNGVREPFYQILIADGGDRGPGNDEPVELAKFIFGDSFLRSAYVVYDIGADKIAVSQAKFGSGSAEDLADIQIEDKGGIPAATAASDPVWTQNAPIETSVNYNPQIYRLST</sequence>
<dbReference type="GO" id="GO:0031505">
    <property type="term" value="P:fungal-type cell wall organization"/>
    <property type="evidence" value="ECO:0007669"/>
    <property type="project" value="TreeGrafter"/>
</dbReference>
<dbReference type="AlphaFoldDB" id="A0A1D8NCR5"/>
<evidence type="ECO:0000256" key="5">
    <source>
        <dbReference type="ARBA" id="ARBA00022750"/>
    </source>
</evidence>
<dbReference type="Pfam" id="PF00026">
    <property type="entry name" value="Asp"/>
    <property type="match status" value="1"/>
</dbReference>
<dbReference type="InterPro" id="IPR001461">
    <property type="entry name" value="Aspartic_peptidase_A1"/>
</dbReference>
<evidence type="ECO:0000256" key="11">
    <source>
        <dbReference type="SAM" id="SignalP"/>
    </source>
</evidence>
<dbReference type="VEuPathDB" id="FungiDB:YALI1_D01515g"/>
<dbReference type="Proteomes" id="UP000182444">
    <property type="component" value="Chromosome 1D"/>
</dbReference>
<feature type="signal peptide" evidence="11">
    <location>
        <begin position="1"/>
        <end position="17"/>
    </location>
</feature>
<evidence type="ECO:0000256" key="2">
    <source>
        <dbReference type="ARBA" id="ARBA00022670"/>
    </source>
</evidence>
<feature type="active site" evidence="9">
    <location>
        <position position="84"/>
    </location>
</feature>
<keyword evidence="3" id="KW-0165">Cleavage on pair of basic residues</keyword>
<keyword evidence="7" id="KW-0865">Zymogen</keyword>